<dbReference type="Gene3D" id="1.20.120.720">
    <property type="entry name" value="Myosin VI head, motor domain, U50 subdomain"/>
    <property type="match status" value="1"/>
</dbReference>
<dbReference type="Pfam" id="PF00063">
    <property type="entry name" value="Myosin_head"/>
    <property type="match status" value="1"/>
</dbReference>
<evidence type="ECO:0000256" key="8">
    <source>
        <dbReference type="SAM" id="MobiDB-lite"/>
    </source>
</evidence>
<dbReference type="Gene3D" id="1.10.10.820">
    <property type="match status" value="1"/>
</dbReference>
<accession>A0A9N8EGU5</accession>
<organism evidence="10 11">
    <name type="scientific">Seminavis robusta</name>
    <dbReference type="NCBI Taxonomy" id="568900"/>
    <lineage>
        <taxon>Eukaryota</taxon>
        <taxon>Sar</taxon>
        <taxon>Stramenopiles</taxon>
        <taxon>Ochrophyta</taxon>
        <taxon>Bacillariophyta</taxon>
        <taxon>Bacillariophyceae</taxon>
        <taxon>Bacillariophycidae</taxon>
        <taxon>Naviculales</taxon>
        <taxon>Naviculaceae</taxon>
        <taxon>Seminavis</taxon>
    </lineage>
</organism>
<evidence type="ECO:0000256" key="1">
    <source>
        <dbReference type="ARBA" id="ARBA00022741"/>
    </source>
</evidence>
<evidence type="ECO:0000313" key="10">
    <source>
        <dbReference type="EMBL" id="CAB9520503.1"/>
    </source>
</evidence>
<gene>
    <name evidence="10" type="ORF">SEMRO_1108_G242170.1</name>
</gene>
<comment type="caution">
    <text evidence="10">The sequence shown here is derived from an EMBL/GenBank/DDBJ whole genome shotgun (WGS) entry which is preliminary data.</text>
</comment>
<feature type="region of interest" description="Disordered" evidence="8">
    <location>
        <begin position="988"/>
        <end position="1025"/>
    </location>
</feature>
<keyword evidence="5 6" id="KW-0009">Actin-binding</keyword>
<dbReference type="Gene3D" id="1.20.58.530">
    <property type="match status" value="1"/>
</dbReference>
<dbReference type="GO" id="GO:0005524">
    <property type="term" value="F:ATP binding"/>
    <property type="evidence" value="ECO:0007669"/>
    <property type="project" value="UniProtKB-UniRule"/>
</dbReference>
<dbReference type="GO" id="GO:0000146">
    <property type="term" value="F:microfilament motor activity"/>
    <property type="evidence" value="ECO:0007669"/>
    <property type="project" value="TreeGrafter"/>
</dbReference>
<feature type="domain" description="Myosin motor" evidence="9">
    <location>
        <begin position="174"/>
        <end position="909"/>
    </location>
</feature>
<dbReference type="GO" id="GO:0051015">
    <property type="term" value="F:actin filament binding"/>
    <property type="evidence" value="ECO:0007669"/>
    <property type="project" value="TreeGrafter"/>
</dbReference>
<keyword evidence="11" id="KW-1185">Reference proteome</keyword>
<dbReference type="GO" id="GO:0007015">
    <property type="term" value="P:actin filament organization"/>
    <property type="evidence" value="ECO:0007669"/>
    <property type="project" value="TreeGrafter"/>
</dbReference>
<dbReference type="InterPro" id="IPR001609">
    <property type="entry name" value="Myosin_head_motor_dom-like"/>
</dbReference>
<keyword evidence="2 6" id="KW-0067">ATP-binding</keyword>
<name>A0A9N8EGU5_9STRA</name>
<dbReference type="InterPro" id="IPR036961">
    <property type="entry name" value="Kinesin_motor_dom_sf"/>
</dbReference>
<keyword evidence="3 6" id="KW-0518">Myosin</keyword>
<evidence type="ECO:0000256" key="3">
    <source>
        <dbReference type="ARBA" id="ARBA00023123"/>
    </source>
</evidence>
<dbReference type="GO" id="GO:0005737">
    <property type="term" value="C:cytoplasm"/>
    <property type="evidence" value="ECO:0007669"/>
    <property type="project" value="TreeGrafter"/>
</dbReference>
<evidence type="ECO:0000256" key="6">
    <source>
        <dbReference type="PROSITE-ProRule" id="PRU00782"/>
    </source>
</evidence>
<dbReference type="Proteomes" id="UP001153069">
    <property type="component" value="Unassembled WGS sequence"/>
</dbReference>
<evidence type="ECO:0000256" key="4">
    <source>
        <dbReference type="ARBA" id="ARBA00023175"/>
    </source>
</evidence>
<dbReference type="Gene3D" id="3.40.850.10">
    <property type="entry name" value="Kinesin motor domain"/>
    <property type="match status" value="1"/>
</dbReference>
<dbReference type="SUPFAM" id="SSF52540">
    <property type="entry name" value="P-loop containing nucleoside triphosphate hydrolases"/>
    <property type="match status" value="1"/>
</dbReference>
<evidence type="ECO:0000256" key="7">
    <source>
        <dbReference type="SAM" id="Coils"/>
    </source>
</evidence>
<evidence type="ECO:0000259" key="9">
    <source>
        <dbReference type="PROSITE" id="PS51456"/>
    </source>
</evidence>
<dbReference type="EMBL" id="CAICTM010001106">
    <property type="protein sequence ID" value="CAB9520503.1"/>
    <property type="molecule type" value="Genomic_DNA"/>
</dbReference>
<protein>
    <submittedName>
        <fullName evidence="10">Unconventional myosin</fullName>
    </submittedName>
</protein>
<dbReference type="PANTHER" id="PTHR13140">
    <property type="entry name" value="MYOSIN"/>
    <property type="match status" value="1"/>
</dbReference>
<keyword evidence="4 6" id="KW-0505">Motor protein</keyword>
<dbReference type="GO" id="GO:0016020">
    <property type="term" value="C:membrane"/>
    <property type="evidence" value="ECO:0007669"/>
    <property type="project" value="TreeGrafter"/>
</dbReference>
<feature type="region of interest" description="Actin-binding" evidence="6">
    <location>
        <begin position="769"/>
        <end position="791"/>
    </location>
</feature>
<keyword evidence="7" id="KW-0175">Coiled coil</keyword>
<dbReference type="InterPro" id="IPR027417">
    <property type="entry name" value="P-loop_NTPase"/>
</dbReference>
<dbReference type="GO" id="GO:0016459">
    <property type="term" value="C:myosin complex"/>
    <property type="evidence" value="ECO:0007669"/>
    <property type="project" value="UniProtKB-KW"/>
</dbReference>
<evidence type="ECO:0000256" key="2">
    <source>
        <dbReference type="ARBA" id="ARBA00022840"/>
    </source>
</evidence>
<feature type="coiled-coil region" evidence="7">
    <location>
        <begin position="1099"/>
        <end position="1140"/>
    </location>
</feature>
<dbReference type="AlphaFoldDB" id="A0A9N8EGU5"/>
<dbReference type="SMART" id="SM00242">
    <property type="entry name" value="MYSc"/>
    <property type="match status" value="1"/>
</dbReference>
<evidence type="ECO:0000313" key="11">
    <source>
        <dbReference type="Proteomes" id="UP001153069"/>
    </source>
</evidence>
<dbReference type="PRINTS" id="PR00193">
    <property type="entry name" value="MYOSINHEAVY"/>
</dbReference>
<evidence type="ECO:0000256" key="5">
    <source>
        <dbReference type="ARBA" id="ARBA00023203"/>
    </source>
</evidence>
<dbReference type="CDD" id="cd00124">
    <property type="entry name" value="MYSc"/>
    <property type="match status" value="1"/>
</dbReference>
<dbReference type="PROSITE" id="PS51456">
    <property type="entry name" value="MYOSIN_MOTOR"/>
    <property type="match status" value="1"/>
</dbReference>
<dbReference type="Gene3D" id="1.20.5.4820">
    <property type="match status" value="1"/>
</dbReference>
<dbReference type="PANTHER" id="PTHR13140:SF706">
    <property type="entry name" value="DILUTE CLASS UNCONVENTIONAL MYOSIN, ISOFORM C"/>
    <property type="match status" value="1"/>
</dbReference>
<keyword evidence="1 6" id="KW-0547">Nucleotide-binding</keyword>
<dbReference type="PROSITE" id="PS50096">
    <property type="entry name" value="IQ"/>
    <property type="match status" value="1"/>
</dbReference>
<sequence>MEKIPPRLTSNPILPQESSEAGVVTSVLFSFSPLAIKTRQDSNARPLPQADVASTLVAGVEQSKRITKPKSICTIAVQLTTTTKQNMPANTKKDDPMPFVYVRSKDHAWVPARVLESDGKVATVIVQKYKNEEEMLLNAAKTAGITVQQQVVQLKDYDSGVLPMQNVDDRGKLGDFEDMVNLPYLHEAAILYNIKNRHMKGLPYTRTGDMIVAVNPYKWFDHLYTEKQRKTYAKKLVWDNSESDPRNYLSPHVYETSALAYKGMSFDKQNQSILVSGESGAGKTETVKICMNHLANVQEGPTTGSSSSTKDSSLIVQRVLDSNPLLEAFGNAQTRRNDNSSRFGKYTQLQFDRRGEVGRPVAKLAGSICEPYLLEKNRVINHDSQERTFHIFYQLLAAPEDAKACVWSGLKGKRNADFKYVGATQTTMIEGVSDGDQFLRTTKVLSLIGLGDKVIREFLRALCVVLQLGNLTFGAPGGDADKSECISSKELAGLAKLMDLPESDLSVALTERTMKTKDESYKVPLDPAMARDSADALAKEIYGKLFLWLVNAINKATSAEANYSGGKNKNFGIIGLLDIFGFESFEVNRFEQLCINYANEKLQQKFTEDIFRSVQAEYKMEGVPLAEIKYDDNTDVLDLIEGRTGLCAMLNEECVRPKGSGFGFVNKALAGNRKSPCLVPDMTDRMCFGIKHYAGKVFYNAENFVASNQDTLPTDLQDCASKCSNRLICAAFQEEPDEMPRRGSSKETPKRLRSNIMAPTVWTKYKGQLSHLMTNLRSTNSRYIRCIKPNTLKKPGLMEHNTTVEQLRYAGIVAGVTISRSAFPNRLSNTVVYARYNGMWEKRQYPSVKSRSMSIAEQVKADCEAVLTCALKTKESLEKGGRTVKAFVVGKTRTYFRAGALEYLESQRITGLDAQATAIQKAIRGWLIRKDQIKAAKKKVEDAALAIQAEKERKERLAREKKEREARHLQEMKGYYLEIQALKKRLQEADEDGTRRVEAAKRREEQARQQRDELQSKVHDHDNKTKSEMERLKIRYAANLKLIQQLKKENKKAHKALGKDESIWKDADKRYKRLSHINHESATTFDGLEGDASSVAASNQRLLDKREEALEVNMNLKDKVRKLQSQYMDVAEQRLELQKTMAKILNTIQDGCKDKTLVEHVFCVGHECETESKCLIAKLEIEEAPYDLVMSDTSDSTRLSSSMDLSQISLKYV</sequence>
<dbReference type="OrthoDB" id="37397at2759"/>
<proteinExistence type="inferred from homology"/>
<comment type="similarity">
    <text evidence="6">Belongs to the TRAFAC class myosin-kinesin ATPase superfamily. Myosin family.</text>
</comment>
<feature type="binding site" evidence="6">
    <location>
        <begin position="277"/>
        <end position="284"/>
    </location>
    <ligand>
        <name>ATP</name>
        <dbReference type="ChEBI" id="CHEBI:30616"/>
    </ligand>
</feature>
<reference evidence="10" key="1">
    <citation type="submission" date="2020-06" db="EMBL/GenBank/DDBJ databases">
        <authorList>
            <consortium name="Plant Systems Biology data submission"/>
        </authorList>
    </citation>
    <scope>NUCLEOTIDE SEQUENCE</scope>
    <source>
        <strain evidence="10">D6</strain>
    </source>
</reference>